<dbReference type="Pfam" id="PF12205">
    <property type="entry name" value="GIT1_C"/>
    <property type="match status" value="1"/>
</dbReference>
<dbReference type="Proteomes" id="UP000780801">
    <property type="component" value="Unassembled WGS sequence"/>
</dbReference>
<dbReference type="PANTHER" id="PTHR21601:SF0">
    <property type="entry name" value="PROTEIN SPA2-RELATED"/>
    <property type="match status" value="1"/>
</dbReference>
<organism evidence="2 3">
    <name type="scientific">Lunasporangiospora selenospora</name>
    <dbReference type="NCBI Taxonomy" id="979761"/>
    <lineage>
        <taxon>Eukaryota</taxon>
        <taxon>Fungi</taxon>
        <taxon>Fungi incertae sedis</taxon>
        <taxon>Mucoromycota</taxon>
        <taxon>Mortierellomycotina</taxon>
        <taxon>Mortierellomycetes</taxon>
        <taxon>Mortierellales</taxon>
        <taxon>Mortierellaceae</taxon>
        <taxon>Lunasporangiospora</taxon>
    </lineage>
</organism>
<evidence type="ECO:0000259" key="1">
    <source>
        <dbReference type="Pfam" id="PF12205"/>
    </source>
</evidence>
<evidence type="ECO:0000313" key="2">
    <source>
        <dbReference type="EMBL" id="KAF9554224.1"/>
    </source>
</evidence>
<feature type="non-terminal residue" evidence="2">
    <location>
        <position position="124"/>
    </location>
</feature>
<dbReference type="InterPro" id="IPR039892">
    <property type="entry name" value="Spa2/Sph1"/>
</dbReference>
<reference evidence="2" key="1">
    <citation type="journal article" date="2020" name="Fungal Divers.">
        <title>Resolving the Mortierellaceae phylogeny through synthesis of multi-gene phylogenetics and phylogenomics.</title>
        <authorList>
            <person name="Vandepol N."/>
            <person name="Liber J."/>
            <person name="Desiro A."/>
            <person name="Na H."/>
            <person name="Kennedy M."/>
            <person name="Barry K."/>
            <person name="Grigoriev I.V."/>
            <person name="Miller A.N."/>
            <person name="O'Donnell K."/>
            <person name="Stajich J.E."/>
            <person name="Bonito G."/>
        </authorList>
    </citation>
    <scope>NUCLEOTIDE SEQUENCE</scope>
    <source>
        <strain evidence="2">KOD1015</strain>
    </source>
</reference>
<name>A0A9P6K8P3_9FUNG</name>
<dbReference type="GO" id="GO:0005078">
    <property type="term" value="F:MAP-kinase scaffold activity"/>
    <property type="evidence" value="ECO:0007669"/>
    <property type="project" value="TreeGrafter"/>
</dbReference>
<dbReference type="EMBL" id="JAABOA010006813">
    <property type="protein sequence ID" value="KAF9554224.1"/>
    <property type="molecule type" value="Genomic_DNA"/>
</dbReference>
<dbReference type="AlphaFoldDB" id="A0A9P6K8P3"/>
<accession>A0A9P6K8P3</accession>
<comment type="caution">
    <text evidence="2">The sequence shown here is derived from an EMBL/GenBank/DDBJ whole genome shotgun (WGS) entry which is preliminary data.</text>
</comment>
<evidence type="ECO:0000313" key="3">
    <source>
        <dbReference type="Proteomes" id="UP000780801"/>
    </source>
</evidence>
<proteinExistence type="predicted"/>
<gene>
    <name evidence="2" type="ORF">BGW38_009337</name>
</gene>
<sequence length="124" mass="13699">IYLETQTGLIVSSIQTLLTSLRSSSDSRDISDASDEITKIVDEVIRTTRLTLTSLCSTSGRGEMVLEDLENSLDLLNEMREQLETEPELAHSSSAEAKMVKQKLASASFDIAKYTKELVSLIDE</sequence>
<dbReference type="PANTHER" id="PTHR21601">
    <property type="entry name" value="SPA2 PROTEIN"/>
    <property type="match status" value="1"/>
</dbReference>
<dbReference type="Gene3D" id="1.20.120.330">
    <property type="entry name" value="Nucleotidyltransferases domain 2"/>
    <property type="match status" value="1"/>
</dbReference>
<keyword evidence="3" id="KW-1185">Reference proteome</keyword>
<dbReference type="OrthoDB" id="10556506at2759"/>
<protein>
    <recommendedName>
        <fullName evidence="1">ARF GTPase-activating protein GIT1 C-terminal domain-containing protein</fullName>
    </recommendedName>
</protein>
<dbReference type="InterPro" id="IPR022018">
    <property type="entry name" value="GIT1_C"/>
</dbReference>
<feature type="domain" description="ARF GTPase-activating protein GIT1 C-terminal" evidence="1">
    <location>
        <begin position="2"/>
        <end position="122"/>
    </location>
</feature>